<organism evidence="10 11">
    <name type="scientific">Lutimaribacter pacificus</name>
    <dbReference type="NCBI Taxonomy" id="391948"/>
    <lineage>
        <taxon>Bacteria</taxon>
        <taxon>Pseudomonadati</taxon>
        <taxon>Pseudomonadota</taxon>
        <taxon>Alphaproteobacteria</taxon>
        <taxon>Rhodobacterales</taxon>
        <taxon>Roseobacteraceae</taxon>
        <taxon>Lutimaribacter</taxon>
    </lineage>
</organism>
<dbReference type="Proteomes" id="UP000324252">
    <property type="component" value="Unassembled WGS sequence"/>
</dbReference>
<dbReference type="InterPro" id="IPR020612">
    <property type="entry name" value="Methylthiotransferase_CS"/>
</dbReference>
<dbReference type="Gene3D" id="3.80.30.20">
    <property type="entry name" value="tm_1862 like domain"/>
    <property type="match status" value="1"/>
</dbReference>
<dbReference type="OrthoDB" id="9805215at2"/>
<dbReference type="SMART" id="SM00729">
    <property type="entry name" value="Elp3"/>
    <property type="match status" value="1"/>
</dbReference>
<dbReference type="AlphaFoldDB" id="A0A1H0NA68"/>
<dbReference type="PANTHER" id="PTHR11918:SF45">
    <property type="entry name" value="THREONYLCARBAMOYLADENOSINE TRNA METHYLTHIOTRANSFERASE"/>
    <property type="match status" value="1"/>
</dbReference>
<proteinExistence type="predicted"/>
<evidence type="ECO:0000256" key="7">
    <source>
        <dbReference type="ARBA" id="ARBA00023014"/>
    </source>
</evidence>
<dbReference type="GO" id="GO:0046872">
    <property type="term" value="F:metal ion binding"/>
    <property type="evidence" value="ECO:0007669"/>
    <property type="project" value="UniProtKB-KW"/>
</dbReference>
<feature type="domain" description="MTTase N-terminal" evidence="8">
    <location>
        <begin position="3"/>
        <end position="114"/>
    </location>
</feature>
<feature type="domain" description="Radical SAM core" evidence="9">
    <location>
        <begin position="134"/>
        <end position="365"/>
    </location>
</feature>
<keyword evidence="4" id="KW-0949">S-adenosyl-L-methionine</keyword>
<dbReference type="InterPro" id="IPR006638">
    <property type="entry name" value="Elp3/MiaA/NifB-like_rSAM"/>
</dbReference>
<evidence type="ECO:0000259" key="9">
    <source>
        <dbReference type="PROSITE" id="PS51918"/>
    </source>
</evidence>
<dbReference type="CDD" id="cd01335">
    <property type="entry name" value="Radical_SAM"/>
    <property type="match status" value="1"/>
</dbReference>
<keyword evidence="7" id="KW-0411">Iron-sulfur</keyword>
<dbReference type="InterPro" id="IPR023404">
    <property type="entry name" value="rSAM_horseshoe"/>
</dbReference>
<dbReference type="NCBIfam" id="TIGR01579">
    <property type="entry name" value="MiaB-like-C"/>
    <property type="match status" value="1"/>
</dbReference>
<accession>A0A1H0NA68</accession>
<reference evidence="10 11" key="1">
    <citation type="submission" date="2016-11" db="EMBL/GenBank/DDBJ databases">
        <authorList>
            <person name="Varghese N."/>
            <person name="Submissions S."/>
        </authorList>
    </citation>
    <scope>NUCLEOTIDE SEQUENCE [LARGE SCALE GENOMIC DNA]</scope>
    <source>
        <strain evidence="10 11">DSM 29620</strain>
    </source>
</reference>
<evidence type="ECO:0000256" key="4">
    <source>
        <dbReference type="ARBA" id="ARBA00022691"/>
    </source>
</evidence>
<dbReference type="PROSITE" id="PS51449">
    <property type="entry name" value="MTTASE_N"/>
    <property type="match status" value="1"/>
</dbReference>
<evidence type="ECO:0000259" key="8">
    <source>
        <dbReference type="PROSITE" id="PS51449"/>
    </source>
</evidence>
<dbReference type="Pfam" id="PF00919">
    <property type="entry name" value="UPF0004"/>
    <property type="match status" value="1"/>
</dbReference>
<evidence type="ECO:0000256" key="1">
    <source>
        <dbReference type="ARBA" id="ARBA00001966"/>
    </source>
</evidence>
<evidence type="ECO:0000256" key="3">
    <source>
        <dbReference type="ARBA" id="ARBA00022679"/>
    </source>
</evidence>
<protein>
    <submittedName>
        <fullName evidence="10">Threonylcarbamoyladenosine tRNA methylthiotransferase MtaB</fullName>
    </submittedName>
</protein>
<keyword evidence="5" id="KW-0479">Metal-binding</keyword>
<dbReference type="GO" id="GO:0051539">
    <property type="term" value="F:4 iron, 4 sulfur cluster binding"/>
    <property type="evidence" value="ECO:0007669"/>
    <property type="project" value="UniProtKB-KW"/>
</dbReference>
<dbReference type="InterPro" id="IPR058240">
    <property type="entry name" value="rSAM_sf"/>
</dbReference>
<evidence type="ECO:0000313" key="10">
    <source>
        <dbReference type="EMBL" id="SHK84958.1"/>
    </source>
</evidence>
<dbReference type="GO" id="GO:0035598">
    <property type="term" value="F:tRNA (N(6)-L-threonylcarbamoyladenosine(37)-C(2))-methylthiotransferase activity"/>
    <property type="evidence" value="ECO:0007669"/>
    <property type="project" value="TreeGrafter"/>
</dbReference>
<keyword evidence="2" id="KW-0004">4Fe-4S</keyword>
<keyword evidence="3 10" id="KW-0808">Transferase</keyword>
<dbReference type="EMBL" id="FQZZ01000011">
    <property type="protein sequence ID" value="SHK84958.1"/>
    <property type="molecule type" value="Genomic_DNA"/>
</dbReference>
<dbReference type="RefSeq" id="WP_149789610.1">
    <property type="nucleotide sequence ID" value="NZ_FNIO01000012.1"/>
</dbReference>
<sequence length="420" mass="46577">MTNPPIFATLGCRLNAYETEAMKDLAQQAGIGDAVVVNTCAVTAEAVRKARQEIRRLRRDNPAARIIVTGCAAQTEPETFAAMDEVDHVIGNSKKMQPETWTRLAPDFVGETERVQVDDIMSVRETAGHLIDGFGTRSRAYVQVQNGCDHRCTFCIIPYGRGNSRSVPAGVVVDQIRRLVDRGYNEVVLTGVDLTSWGADLPAGPRLGDLVMRILRLVPDLPRLRISSIDSIEADENLMQAIATEPRLMPHLHLSLQHGDDLILKRMKRRHLRDDAIRFCEEARRLRPDITFGADIIAGFPTETEAHFANSLRLVDECGLTWLHVFPYSKRQGTPAARIPQQVNGKDIKERAARLRAAGDAQVARHLAAQQGRSHKVLMENPRMGRTEQFTEVAFASDRDEGQIVTATITGTRGHQLTAG</sequence>
<keyword evidence="6" id="KW-0408">Iron</keyword>
<name>A0A1H0NA68_9RHOB</name>
<evidence type="ECO:0000256" key="2">
    <source>
        <dbReference type="ARBA" id="ARBA00022485"/>
    </source>
</evidence>
<evidence type="ECO:0000313" key="11">
    <source>
        <dbReference type="Proteomes" id="UP000324252"/>
    </source>
</evidence>
<evidence type="ECO:0000256" key="6">
    <source>
        <dbReference type="ARBA" id="ARBA00023004"/>
    </source>
</evidence>
<dbReference type="InterPro" id="IPR013848">
    <property type="entry name" value="Methylthiotransferase_N"/>
</dbReference>
<dbReference type="Gene3D" id="3.40.50.12160">
    <property type="entry name" value="Methylthiotransferase, N-terminal domain"/>
    <property type="match status" value="1"/>
</dbReference>
<dbReference type="PROSITE" id="PS51918">
    <property type="entry name" value="RADICAL_SAM"/>
    <property type="match status" value="1"/>
</dbReference>
<gene>
    <name evidence="10" type="ORF">SAMN05444142_1118</name>
</gene>
<comment type="cofactor">
    <cofactor evidence="1">
        <name>[4Fe-4S] cluster</name>
        <dbReference type="ChEBI" id="CHEBI:49883"/>
    </cofactor>
</comment>
<dbReference type="SFLD" id="SFLDS00029">
    <property type="entry name" value="Radical_SAM"/>
    <property type="match status" value="1"/>
</dbReference>
<dbReference type="InterPro" id="IPR006467">
    <property type="entry name" value="MiaB-like_bact"/>
</dbReference>
<evidence type="ECO:0000256" key="5">
    <source>
        <dbReference type="ARBA" id="ARBA00022723"/>
    </source>
</evidence>
<dbReference type="NCBIfam" id="TIGR00089">
    <property type="entry name" value="MiaB/RimO family radical SAM methylthiotransferase"/>
    <property type="match status" value="1"/>
</dbReference>
<dbReference type="SFLD" id="SFLDG01061">
    <property type="entry name" value="methylthiotransferase"/>
    <property type="match status" value="1"/>
</dbReference>
<dbReference type="InterPro" id="IPR007197">
    <property type="entry name" value="rSAM"/>
</dbReference>
<dbReference type="InterPro" id="IPR005839">
    <property type="entry name" value="Methylthiotransferase"/>
</dbReference>
<dbReference type="PROSITE" id="PS01278">
    <property type="entry name" value="MTTASE_RADICAL"/>
    <property type="match status" value="1"/>
</dbReference>
<dbReference type="PANTHER" id="PTHR11918">
    <property type="entry name" value="RADICAL SAM PROTEINS"/>
    <property type="match status" value="1"/>
</dbReference>
<dbReference type="SUPFAM" id="SSF102114">
    <property type="entry name" value="Radical SAM enzymes"/>
    <property type="match status" value="1"/>
</dbReference>
<dbReference type="SFLD" id="SFLDG01082">
    <property type="entry name" value="B12-binding_domain_containing"/>
    <property type="match status" value="1"/>
</dbReference>
<dbReference type="InterPro" id="IPR038135">
    <property type="entry name" value="Methylthiotransferase_N_sf"/>
</dbReference>
<keyword evidence="11" id="KW-1185">Reference proteome</keyword>
<dbReference type="Pfam" id="PF04055">
    <property type="entry name" value="Radical_SAM"/>
    <property type="match status" value="1"/>
</dbReference>